<evidence type="ECO:0000313" key="1">
    <source>
        <dbReference type="EMBL" id="PYB72717.1"/>
    </source>
</evidence>
<dbReference type="RefSeq" id="WP_110704644.1">
    <property type="nucleotide sequence ID" value="NZ_CP151184.1"/>
</dbReference>
<proteinExistence type="predicted"/>
<gene>
    <name evidence="1" type="ORF">DMX07_26215</name>
</gene>
<sequence>MNDAALTKFITDHHTSDQSCHVLIDPTSMSGKSDQAVLEGLRQALDAKAFTQIYRPDLTHTPDAHPVLACLASAGETLPESLLTLTAQASLRDIRRQRRLVCGWLFSDRPAGALAEHILSLCKVSITQTEARFYPLFEPVRLELFAAAFEHVAQKPWWPIRNWLFLTSGGLPVQMPGEPYTHRPTPVAAGEMQDEAPLVQAVLSAWRALLPQTETRPSLPTVAALLAYEEIVQARQQGLNEPADILALVLHQLSLHGQLHAHPAIRTLIGKAVQGQTPLTQMFAEYSDANWRHVLANLPRSGVRP</sequence>
<dbReference type="AlphaFoldDB" id="A0A2V4HV05"/>
<dbReference type="EMBL" id="QJRO01000045">
    <property type="protein sequence ID" value="PYB72717.1"/>
    <property type="molecule type" value="Genomic_DNA"/>
</dbReference>
<comment type="caution">
    <text evidence="1">The sequence shown here is derived from an EMBL/GenBank/DDBJ whole genome shotgun (WGS) entry which is preliminary data.</text>
</comment>
<organism evidence="1 2">
    <name type="scientific">Pseudomonas soli</name>
    <dbReference type="NCBI Taxonomy" id="1306993"/>
    <lineage>
        <taxon>Bacteria</taxon>
        <taxon>Pseudomonadati</taxon>
        <taxon>Pseudomonadota</taxon>
        <taxon>Gammaproteobacteria</taxon>
        <taxon>Pseudomonadales</taxon>
        <taxon>Pseudomonadaceae</taxon>
        <taxon>Pseudomonas</taxon>
    </lineage>
</organism>
<reference evidence="1 2" key="1">
    <citation type="submission" date="2018-06" db="EMBL/GenBank/DDBJ databases">
        <title>Pseudomonas diversity within urban Lake Michigan freshwaters.</title>
        <authorList>
            <person name="Batrich M."/>
            <person name="Hatzopoulos T."/>
            <person name="Putonti C."/>
        </authorList>
    </citation>
    <scope>NUCLEOTIDE SEQUENCE [LARGE SCALE GENOMIC DNA]</scope>
    <source>
        <strain evidence="1 2">LBp-160603</strain>
    </source>
</reference>
<protein>
    <recommendedName>
        <fullName evidence="3">DUF4123 domain-containing protein</fullName>
    </recommendedName>
</protein>
<evidence type="ECO:0008006" key="3">
    <source>
        <dbReference type="Google" id="ProtNLM"/>
    </source>
</evidence>
<evidence type="ECO:0000313" key="2">
    <source>
        <dbReference type="Proteomes" id="UP000247620"/>
    </source>
</evidence>
<dbReference type="Proteomes" id="UP000247620">
    <property type="component" value="Unassembled WGS sequence"/>
</dbReference>
<name>A0A2V4HV05_9PSED</name>
<accession>A0A2V4HV05</accession>